<dbReference type="InterPro" id="IPR035099">
    <property type="entry name" value="Anthrax_toxin_C-terminal"/>
</dbReference>
<dbReference type="Proteomes" id="UP000225433">
    <property type="component" value="Unassembled WGS sequence"/>
</dbReference>
<dbReference type="EMBL" id="CP016176">
    <property type="protein sequence ID" value="AOM40340.1"/>
    <property type="molecule type" value="Genomic_DNA"/>
</dbReference>
<dbReference type="STRING" id="351679.A9255_06945"/>
<accession>A0A2G0Q1R1</accession>
<sequence>MKLEKQLFQDRVNRGIYKRTENNTYTTQDKYHFNFQAIPDEKEDYTIYHNKKPIEVLSSTKTGKPLTADYDLFLIAPKLSLYGNADIIKNPEVTYENYIQQRSHYREKNAKNLLNKEEFNSKEDPNLGNISNRIEKIIEGINQKIALNKPNLVHHSADSGNPTSNIYDNFPALFLLPEKIEEFEIIFVIKNYEEFCYFVQQAKNAHYYVPINPLWPNKLRKLRSDSFTLSKQFFEKQYKKNL</sequence>
<protein>
    <submittedName>
        <fullName evidence="2">Type III secretion system effector ExoY, adenylate cyclase</fullName>
    </submittedName>
</protein>
<gene>
    <name evidence="1" type="ORF">A9255_06945</name>
    <name evidence="2" type="ORF">Xhom_04031</name>
</gene>
<reference evidence="2 4" key="2">
    <citation type="journal article" date="2017" name="Nat. Microbiol.">
        <title>Natural product diversity associated with the nematode symbionts Photorhabdus and Xenorhabdus.</title>
        <authorList>
            <person name="Tobias N.J."/>
            <person name="Wolff H."/>
            <person name="Djahanschiri B."/>
            <person name="Grundmann F."/>
            <person name="Kronenwerth M."/>
            <person name="Shi Y.M."/>
            <person name="Simonyi S."/>
            <person name="Grun P."/>
            <person name="Shapiro-Ilan D."/>
            <person name="Pidot S.J."/>
            <person name="Stinear T.P."/>
            <person name="Ebersberger I."/>
            <person name="Bode H.B."/>
        </authorList>
    </citation>
    <scope>NUCLEOTIDE SEQUENCE [LARGE SCALE GENOMIC DNA]</scope>
    <source>
        <strain evidence="2 4">DSM 17903</strain>
    </source>
</reference>
<dbReference type="RefSeq" id="WP_069316070.1">
    <property type="nucleotide sequence ID" value="NZ_CAWNQJ010000101.1"/>
</dbReference>
<keyword evidence="3" id="KW-1185">Reference proteome</keyword>
<dbReference type="AlphaFoldDB" id="A0A2G0Q1R1"/>
<dbReference type="KEGG" id="xho:A9255_06945"/>
<dbReference type="SUPFAM" id="SSF81298">
    <property type="entry name" value="Adenylylcyclase toxin (the edema factor)"/>
    <property type="match status" value="1"/>
</dbReference>
<evidence type="ECO:0000313" key="1">
    <source>
        <dbReference type="EMBL" id="AOM40340.1"/>
    </source>
</evidence>
<evidence type="ECO:0000313" key="3">
    <source>
        <dbReference type="Proteomes" id="UP000094600"/>
    </source>
</evidence>
<evidence type="ECO:0000313" key="4">
    <source>
        <dbReference type="Proteomes" id="UP000225433"/>
    </source>
</evidence>
<organism evidence="2 4">
    <name type="scientific">Xenorhabdus hominickii</name>
    <dbReference type="NCBI Taxonomy" id="351679"/>
    <lineage>
        <taxon>Bacteria</taxon>
        <taxon>Pseudomonadati</taxon>
        <taxon>Pseudomonadota</taxon>
        <taxon>Gammaproteobacteria</taxon>
        <taxon>Enterobacterales</taxon>
        <taxon>Morganellaceae</taxon>
        <taxon>Xenorhabdus</taxon>
    </lineage>
</organism>
<name>A0A2G0Q1R1_XENHO</name>
<evidence type="ECO:0000313" key="2">
    <source>
        <dbReference type="EMBL" id="PHM53145.1"/>
    </source>
</evidence>
<dbReference type="EMBL" id="NJAI01000007">
    <property type="protein sequence ID" value="PHM53145.1"/>
    <property type="molecule type" value="Genomic_DNA"/>
</dbReference>
<proteinExistence type="predicted"/>
<dbReference type="Proteomes" id="UP000094600">
    <property type="component" value="Chromosome"/>
</dbReference>
<reference evidence="1 3" key="1">
    <citation type="submission" date="2016-06" db="EMBL/GenBank/DDBJ databases">
        <title>Bacterial characters and pathogenicity of Xenorhabdus hominickii from an entomopathogenic nematode, Steinernema monticolum.</title>
        <authorList>
            <person name="Park Y."/>
            <person name="Kim Y."/>
        </authorList>
    </citation>
    <scope>NUCLEOTIDE SEQUENCE [LARGE SCALE GENOMIC DNA]</scope>
    <source>
        <strain evidence="1 3">ANU1</strain>
    </source>
</reference>
<dbReference type="Gene3D" id="3.30.70.1720">
    <property type="match status" value="1"/>
</dbReference>